<reference evidence="1 2" key="1">
    <citation type="journal article" date="2008" name="Proc. Natl. Acad. Sci. U.S.A.">
        <title>Niche adaptation and genome expansion in the chlorophyll d-producing cyanobacterium Acaryochloris marina.</title>
        <authorList>
            <person name="Swingley W.D."/>
            <person name="Chen M."/>
            <person name="Cheung P.C."/>
            <person name="Conrad A.L."/>
            <person name="Dejesa L.C."/>
            <person name="Hao J."/>
            <person name="Honchak B.M."/>
            <person name="Karbach L.E."/>
            <person name="Kurdoglu A."/>
            <person name="Lahiri S."/>
            <person name="Mastrian S.D."/>
            <person name="Miyashita H."/>
            <person name="Page L."/>
            <person name="Ramakrishna P."/>
            <person name="Satoh S."/>
            <person name="Sattley W.M."/>
            <person name="Shimada Y."/>
            <person name="Taylor H.L."/>
            <person name="Tomo T."/>
            <person name="Tsuchiya T."/>
            <person name="Wang Z.T."/>
            <person name="Raymond J."/>
            <person name="Mimuro M."/>
            <person name="Blankenship R.E."/>
            <person name="Touchman J.W."/>
        </authorList>
    </citation>
    <scope>NUCLEOTIDE SEQUENCE [LARGE SCALE GENOMIC DNA]</scope>
    <source>
        <strain evidence="2">MBIC 11017</strain>
    </source>
</reference>
<dbReference type="KEGG" id="amr:AM1_6224"/>
<dbReference type="EMBL" id="CP000828">
    <property type="protein sequence ID" value="ABW31156.1"/>
    <property type="molecule type" value="Genomic_DNA"/>
</dbReference>
<gene>
    <name evidence="1" type="ordered locus">AM1_6224</name>
</gene>
<evidence type="ECO:0000313" key="1">
    <source>
        <dbReference type="EMBL" id="ABW31156.1"/>
    </source>
</evidence>
<evidence type="ECO:0000313" key="2">
    <source>
        <dbReference type="Proteomes" id="UP000000268"/>
    </source>
</evidence>
<proteinExistence type="predicted"/>
<dbReference type="STRING" id="329726.AM1_6224"/>
<dbReference type="AlphaFoldDB" id="B0C639"/>
<keyword evidence="2" id="KW-1185">Reference proteome</keyword>
<accession>B0C639</accession>
<protein>
    <submittedName>
        <fullName evidence="1">Uncharacterized protein</fullName>
    </submittedName>
</protein>
<dbReference type="HOGENOM" id="CLU_3039301_0_0_3"/>
<sequence length="54" mass="5935">MQATILSSDFYSRFVSHNIKTTFQTLDPYSKDILVGPIEGLLTPGTTKATTLSQ</sequence>
<organism evidence="1 2">
    <name type="scientific">Acaryochloris marina (strain MBIC 11017)</name>
    <dbReference type="NCBI Taxonomy" id="329726"/>
    <lineage>
        <taxon>Bacteria</taxon>
        <taxon>Bacillati</taxon>
        <taxon>Cyanobacteriota</taxon>
        <taxon>Cyanophyceae</taxon>
        <taxon>Acaryochloridales</taxon>
        <taxon>Acaryochloridaceae</taxon>
        <taxon>Acaryochloris</taxon>
    </lineage>
</organism>
<name>B0C639_ACAM1</name>
<dbReference type="Proteomes" id="UP000000268">
    <property type="component" value="Chromosome"/>
</dbReference>